<gene>
    <name evidence="1" type="ORF">MLD38_016102</name>
</gene>
<protein>
    <submittedName>
        <fullName evidence="1">Uncharacterized protein</fullName>
    </submittedName>
</protein>
<comment type="caution">
    <text evidence="1">The sequence shown here is derived from an EMBL/GenBank/DDBJ whole genome shotgun (WGS) entry which is preliminary data.</text>
</comment>
<sequence length="284" mass="31048">MNKSEPLSSSSSSVISKQAAWPWPYYCHNRPRTLSFRIPDDIFKTINSAYILDTPSSSSSSLSPSSSPPSPPVPDASLESVIRSARSDRIFFDPGATSSSILHEASSSRLPIQWTAPGDTPDAKDEEEDEGEHPTPLPYSDSVLLSLDSRDPVNDFRVSMEEMVVAHSLKDWDLLEELLQWYLKVNDEANHSYVYGAFLDLLVRRAFVSGKEAKSPSSSSSSSCECLADSSPVNVPRCGRNYSPSSPLSLDTMSTSTSSSSVGCIPGQETEEYDKLRCSVVSFI</sequence>
<keyword evidence="2" id="KW-1185">Reference proteome</keyword>
<evidence type="ECO:0000313" key="1">
    <source>
        <dbReference type="EMBL" id="KAI4378651.1"/>
    </source>
</evidence>
<dbReference type="EMBL" id="CM042883">
    <property type="protein sequence ID" value="KAI4378651.1"/>
    <property type="molecule type" value="Genomic_DNA"/>
</dbReference>
<proteinExistence type="predicted"/>
<evidence type="ECO:0000313" key="2">
    <source>
        <dbReference type="Proteomes" id="UP001057402"/>
    </source>
</evidence>
<reference evidence="2" key="1">
    <citation type="journal article" date="2023" name="Front. Plant Sci.">
        <title>Chromosomal-level genome assembly of Melastoma candidum provides insights into trichome evolution.</title>
        <authorList>
            <person name="Zhong Y."/>
            <person name="Wu W."/>
            <person name="Sun C."/>
            <person name="Zou P."/>
            <person name="Liu Y."/>
            <person name="Dai S."/>
            <person name="Zhou R."/>
        </authorList>
    </citation>
    <scope>NUCLEOTIDE SEQUENCE [LARGE SCALE GENOMIC DNA]</scope>
</reference>
<organism evidence="1 2">
    <name type="scientific">Melastoma candidum</name>
    <dbReference type="NCBI Taxonomy" id="119954"/>
    <lineage>
        <taxon>Eukaryota</taxon>
        <taxon>Viridiplantae</taxon>
        <taxon>Streptophyta</taxon>
        <taxon>Embryophyta</taxon>
        <taxon>Tracheophyta</taxon>
        <taxon>Spermatophyta</taxon>
        <taxon>Magnoliopsida</taxon>
        <taxon>eudicotyledons</taxon>
        <taxon>Gunneridae</taxon>
        <taxon>Pentapetalae</taxon>
        <taxon>rosids</taxon>
        <taxon>malvids</taxon>
        <taxon>Myrtales</taxon>
        <taxon>Melastomataceae</taxon>
        <taxon>Melastomatoideae</taxon>
        <taxon>Melastomateae</taxon>
        <taxon>Melastoma</taxon>
    </lineage>
</organism>
<accession>A0ACB9RLE6</accession>
<dbReference type="Proteomes" id="UP001057402">
    <property type="component" value="Chromosome 4"/>
</dbReference>
<name>A0ACB9RLE6_9MYRT</name>